<comment type="caution">
    <text evidence="2">The sequence shown here is derived from an EMBL/GenBank/DDBJ whole genome shotgun (WGS) entry which is preliminary data.</text>
</comment>
<evidence type="ECO:0000313" key="2">
    <source>
        <dbReference type="EMBL" id="GAA1214956.1"/>
    </source>
</evidence>
<feature type="signal peptide" evidence="1">
    <location>
        <begin position="1"/>
        <end position="19"/>
    </location>
</feature>
<keyword evidence="3" id="KW-1185">Reference proteome</keyword>
<dbReference type="Proteomes" id="UP001500943">
    <property type="component" value="Unassembled WGS sequence"/>
</dbReference>
<evidence type="ECO:0000313" key="3">
    <source>
        <dbReference type="Proteomes" id="UP001500943"/>
    </source>
</evidence>
<protein>
    <recommendedName>
        <fullName evidence="4">Lipoprotein</fullName>
    </recommendedName>
</protein>
<proteinExistence type="predicted"/>
<evidence type="ECO:0000256" key="1">
    <source>
        <dbReference type="SAM" id="SignalP"/>
    </source>
</evidence>
<gene>
    <name evidence="2" type="ORF">GCM10009655_12710</name>
</gene>
<dbReference type="EMBL" id="BAAAKW010000025">
    <property type="protein sequence ID" value="GAA1214956.1"/>
    <property type="molecule type" value="Genomic_DNA"/>
</dbReference>
<sequence>MVTSLLFASALAGCAPSSADVATCKEVATGLVALSGAVIAEDWEKVDRAISLIEEAGLNSTTALGTDVTNSLNAFKLAAGAESLPPGMWAVSQSVVSECADLGVLLAF</sequence>
<accession>A0ABN1VK78</accession>
<feature type="chain" id="PRO_5047199303" description="Lipoprotein" evidence="1">
    <location>
        <begin position="20"/>
        <end position="108"/>
    </location>
</feature>
<keyword evidence="1" id="KW-0732">Signal</keyword>
<evidence type="ECO:0008006" key="4">
    <source>
        <dbReference type="Google" id="ProtNLM"/>
    </source>
</evidence>
<organism evidence="2 3">
    <name type="scientific">Rhodoglobus aureus</name>
    <dbReference type="NCBI Taxonomy" id="191497"/>
    <lineage>
        <taxon>Bacteria</taxon>
        <taxon>Bacillati</taxon>
        <taxon>Actinomycetota</taxon>
        <taxon>Actinomycetes</taxon>
        <taxon>Micrococcales</taxon>
        <taxon>Microbacteriaceae</taxon>
        <taxon>Rhodoglobus</taxon>
    </lineage>
</organism>
<name>A0ABN1VK78_9MICO</name>
<reference evidence="2 3" key="1">
    <citation type="journal article" date="2019" name="Int. J. Syst. Evol. Microbiol.">
        <title>The Global Catalogue of Microorganisms (GCM) 10K type strain sequencing project: providing services to taxonomists for standard genome sequencing and annotation.</title>
        <authorList>
            <consortium name="The Broad Institute Genomics Platform"/>
            <consortium name="The Broad Institute Genome Sequencing Center for Infectious Disease"/>
            <person name="Wu L."/>
            <person name="Ma J."/>
        </authorList>
    </citation>
    <scope>NUCLEOTIDE SEQUENCE [LARGE SCALE GENOMIC DNA]</scope>
    <source>
        <strain evidence="2 3">JCM 12762</strain>
    </source>
</reference>